<reference evidence="14 15" key="1">
    <citation type="journal article" date="2021" name="Pathogens">
        <title>Isolation and Characterization of Kingella bonacorsii sp. nov., A Novel Kingella Species Detected in a Stable Periodontitis Subject.</title>
        <authorList>
            <person name="Antezack A."/>
            <person name="Boxberger M."/>
            <person name="Rolland C."/>
            <person name="Monnet-Corti V."/>
            <person name="La Scola B."/>
        </authorList>
    </citation>
    <scope>NUCLEOTIDE SEQUENCE [LARGE SCALE GENOMIC DNA]</scope>
    <source>
        <strain evidence="14 15">Marseille-Q4569</strain>
    </source>
</reference>
<comment type="pathway">
    <text evidence="2 13">Glycolipid biosynthesis; lipid IV(A) biosynthesis; lipid IV(A) from (3R)-3-hydroxytetradecanoyl-[acyl-carrier-protein] and UDP-N-acetyl-alpha-D-glucosamine: step 6/6.</text>
</comment>
<organism evidence="14 15">
    <name type="scientific">Kingella bonacorsii</name>
    <dbReference type="NCBI Taxonomy" id="2796361"/>
    <lineage>
        <taxon>Bacteria</taxon>
        <taxon>Pseudomonadati</taxon>
        <taxon>Pseudomonadota</taxon>
        <taxon>Betaproteobacteria</taxon>
        <taxon>Neisseriales</taxon>
        <taxon>Neisseriaceae</taxon>
        <taxon>Kingella</taxon>
    </lineage>
</organism>
<evidence type="ECO:0000256" key="9">
    <source>
        <dbReference type="ARBA" id="ARBA00022777"/>
    </source>
</evidence>
<gene>
    <name evidence="13" type="primary">lpxK</name>
    <name evidence="14" type="ORF">JDW22_12320</name>
</gene>
<evidence type="ECO:0000256" key="3">
    <source>
        <dbReference type="ARBA" id="ARBA00012071"/>
    </source>
</evidence>
<evidence type="ECO:0000256" key="10">
    <source>
        <dbReference type="ARBA" id="ARBA00022840"/>
    </source>
</evidence>
<dbReference type="PANTHER" id="PTHR42724">
    <property type="entry name" value="TETRAACYLDISACCHARIDE 4'-KINASE"/>
    <property type="match status" value="1"/>
</dbReference>
<dbReference type="PANTHER" id="PTHR42724:SF1">
    <property type="entry name" value="TETRAACYLDISACCHARIDE 4'-KINASE, MITOCHONDRIAL-RELATED"/>
    <property type="match status" value="1"/>
</dbReference>
<evidence type="ECO:0000256" key="1">
    <source>
        <dbReference type="ARBA" id="ARBA00002274"/>
    </source>
</evidence>
<keyword evidence="10 13" id="KW-0067">ATP-binding</keyword>
<protein>
    <recommendedName>
        <fullName evidence="4 13">Tetraacyldisaccharide 4'-kinase</fullName>
        <ecNumber evidence="3 13">2.7.1.130</ecNumber>
    </recommendedName>
    <alternativeName>
        <fullName evidence="12 13">Lipid A 4'-kinase</fullName>
    </alternativeName>
</protein>
<evidence type="ECO:0000256" key="5">
    <source>
        <dbReference type="ARBA" id="ARBA00022516"/>
    </source>
</evidence>
<comment type="catalytic activity">
    <reaction evidence="13">
        <text>a lipid A disaccharide + ATP = a lipid IVA + ADP + H(+)</text>
        <dbReference type="Rhea" id="RHEA:67840"/>
        <dbReference type="ChEBI" id="CHEBI:15378"/>
        <dbReference type="ChEBI" id="CHEBI:30616"/>
        <dbReference type="ChEBI" id="CHEBI:176343"/>
        <dbReference type="ChEBI" id="CHEBI:176425"/>
        <dbReference type="ChEBI" id="CHEBI:456216"/>
        <dbReference type="EC" id="2.7.1.130"/>
    </reaction>
</comment>
<keyword evidence="15" id="KW-1185">Reference proteome</keyword>
<accession>A0ABS1BVZ9</accession>
<evidence type="ECO:0000313" key="15">
    <source>
        <dbReference type="Proteomes" id="UP000614058"/>
    </source>
</evidence>
<keyword evidence="6 13" id="KW-0441">Lipid A biosynthesis</keyword>
<keyword evidence="7 13" id="KW-0808">Transferase</keyword>
<evidence type="ECO:0000256" key="4">
    <source>
        <dbReference type="ARBA" id="ARBA00016436"/>
    </source>
</evidence>
<evidence type="ECO:0000256" key="12">
    <source>
        <dbReference type="ARBA" id="ARBA00029757"/>
    </source>
</evidence>
<comment type="caution">
    <text evidence="14">The sequence shown here is derived from an EMBL/GenBank/DDBJ whole genome shotgun (WGS) entry which is preliminary data.</text>
</comment>
<dbReference type="GO" id="GO:0009029">
    <property type="term" value="F:lipid-A 4'-kinase activity"/>
    <property type="evidence" value="ECO:0007669"/>
    <property type="project" value="UniProtKB-EC"/>
</dbReference>
<evidence type="ECO:0000256" key="11">
    <source>
        <dbReference type="ARBA" id="ARBA00023098"/>
    </source>
</evidence>
<evidence type="ECO:0000313" key="14">
    <source>
        <dbReference type="EMBL" id="MBK0397333.1"/>
    </source>
</evidence>
<dbReference type="HAMAP" id="MF_00409">
    <property type="entry name" value="LpxK"/>
    <property type="match status" value="1"/>
</dbReference>
<evidence type="ECO:0000256" key="6">
    <source>
        <dbReference type="ARBA" id="ARBA00022556"/>
    </source>
</evidence>
<comment type="function">
    <text evidence="1 13">Transfers the gamma-phosphate of ATP to the 4'-position of a tetraacyldisaccharide 1-phosphate intermediate (termed DS-1-P) to form tetraacyldisaccharide 1,4'-bis-phosphate (lipid IVA).</text>
</comment>
<dbReference type="Proteomes" id="UP000614058">
    <property type="component" value="Unassembled WGS sequence"/>
</dbReference>
<dbReference type="EC" id="2.7.1.130" evidence="3 13"/>
<evidence type="ECO:0000256" key="13">
    <source>
        <dbReference type="HAMAP-Rule" id="MF_00409"/>
    </source>
</evidence>
<dbReference type="InterPro" id="IPR003758">
    <property type="entry name" value="LpxK"/>
</dbReference>
<keyword evidence="11 13" id="KW-0443">Lipid metabolism</keyword>
<dbReference type="InterPro" id="IPR027417">
    <property type="entry name" value="P-loop_NTPase"/>
</dbReference>
<comment type="similarity">
    <text evidence="13">Belongs to the LpxK family.</text>
</comment>
<evidence type="ECO:0000256" key="2">
    <source>
        <dbReference type="ARBA" id="ARBA00004870"/>
    </source>
</evidence>
<evidence type="ECO:0000256" key="7">
    <source>
        <dbReference type="ARBA" id="ARBA00022679"/>
    </source>
</evidence>
<name>A0ABS1BVZ9_9NEIS</name>
<keyword evidence="8 13" id="KW-0547">Nucleotide-binding</keyword>
<dbReference type="Pfam" id="PF02606">
    <property type="entry name" value="LpxK"/>
    <property type="match status" value="1"/>
</dbReference>
<sequence length="347" mass="37130">MLHAILERHWQSPNSILRLLLRPLAILFGKIAARRRARYLAGSLKSEKLPVPVVIVGNLHAGGTGKTPITTALVAALQARGIAVGIISRGYGRSLKTPHVLTANSSAAEAGDEPLLLYRRTHAPTAVASRRVEAARALLAAHPEVQLIIADDGLQHYALARDLEICVFPAADAARRDLDVLPNGGLREPIARLRDVNAIVFSQAAPAIAPAAQQHFRLPQSIALFTSQVVATAPYRYAQPSEKLDIGSLKTHARCIAIAAIARPQRFFDSLTALGVPLAHTIALPDHAALDRTALPAADYIFVTEKDAAKLPPPPHAPSNIWVLPIDAQITPDLADWVLAELGIQAA</sequence>
<dbReference type="NCBIfam" id="TIGR00682">
    <property type="entry name" value="lpxK"/>
    <property type="match status" value="1"/>
</dbReference>
<dbReference type="SUPFAM" id="SSF52540">
    <property type="entry name" value="P-loop containing nucleoside triphosphate hydrolases"/>
    <property type="match status" value="1"/>
</dbReference>
<dbReference type="EMBL" id="JAEHNZ010000005">
    <property type="protein sequence ID" value="MBK0397333.1"/>
    <property type="molecule type" value="Genomic_DNA"/>
</dbReference>
<feature type="binding site" evidence="13">
    <location>
        <begin position="60"/>
        <end position="67"/>
    </location>
    <ligand>
        <name>ATP</name>
        <dbReference type="ChEBI" id="CHEBI:30616"/>
    </ligand>
</feature>
<keyword evidence="5 13" id="KW-0444">Lipid biosynthesis</keyword>
<proteinExistence type="inferred from homology"/>
<keyword evidence="9 13" id="KW-0418">Kinase</keyword>
<evidence type="ECO:0000256" key="8">
    <source>
        <dbReference type="ARBA" id="ARBA00022741"/>
    </source>
</evidence>
<dbReference type="RefSeq" id="WP_200523289.1">
    <property type="nucleotide sequence ID" value="NZ_JAEHNZ010000005.1"/>
</dbReference>